<evidence type="ECO:0000256" key="7">
    <source>
        <dbReference type="PROSITE-ProRule" id="PRU10061"/>
    </source>
</evidence>
<evidence type="ECO:0000256" key="6">
    <source>
        <dbReference type="ARBA" id="ARBA00023326"/>
    </source>
</evidence>
<dbReference type="GO" id="GO:0031176">
    <property type="term" value="F:endo-1,4-beta-xylanase activity"/>
    <property type="evidence" value="ECO:0007669"/>
    <property type="project" value="UniProtKB-EC"/>
</dbReference>
<feature type="region of interest" description="Disordered" evidence="9">
    <location>
        <begin position="550"/>
        <end position="613"/>
    </location>
</feature>
<feature type="domain" description="GH10" evidence="11">
    <location>
        <begin position="52"/>
        <end position="384"/>
    </location>
</feature>
<sequence>MRKKSGFFKKAAACLVAAICACSVLASGAMTQTAEAAEDTWRNTYGVAFEKSGTAVTLAQMKDANELKMICDQYTSVTLGNEMKPDYMLGGRARLQTTAEAKAAGYYIPSGYSEQEVPKITFNTMDATMKICYQNNLGLRGHTFVWHQQTPDWFFREGYSASGAYVKPAVMDKRLEMYIKTIMNHVYDSPYGSVMYAWDVVNEYLHAENSGWEKVYGNCGHEPSFCKKAFEYAHEVLEDYGLTDEVELYFNDYNTYMEVQDILDVVKYINSDGKICDGIGMQSHLDTNFPSPDYYIQALTAFLKAGYKVQITELDITCTDENTQTQYTYELLKKICQTQKKYGNITAFVWWGTGDDTSWRSSQKPLMFSKPGQPKSGYEKTLQAYHEVFGTGADLPDPVVVPAEDGFFYDTFEEGCDDWGPFGSPVVDNSRKDSYKGDYALLTSNRDQDWQGCAKTISTNTYKGGTAYSFGAWVKAVNGYDPQEFSMTLKYVNAQGNTDYAGIGSVKVAAGEWGQIKNESFTIPEGASDMMIYIETPKNTCDFYVDEAFSAPEGEDPTTGSVVEPTKKPTVTPTKKPTVTPTKKPTVKPTQKPQKKRVRYADLDLDGSAHLFP</sequence>
<keyword evidence="4 8" id="KW-0119">Carbohydrate metabolism</keyword>
<evidence type="ECO:0000313" key="13">
    <source>
        <dbReference type="Proteomes" id="UP000005753"/>
    </source>
</evidence>
<evidence type="ECO:0000256" key="10">
    <source>
        <dbReference type="SAM" id="SignalP"/>
    </source>
</evidence>
<accession>I5AVN7</accession>
<dbReference type="PANTHER" id="PTHR31490">
    <property type="entry name" value="GLYCOSYL HYDROLASE"/>
    <property type="match status" value="1"/>
</dbReference>
<dbReference type="PROSITE" id="PS00591">
    <property type="entry name" value="GH10_1"/>
    <property type="match status" value="1"/>
</dbReference>
<dbReference type="PROSITE" id="PS51257">
    <property type="entry name" value="PROKAR_LIPOPROTEIN"/>
    <property type="match status" value="1"/>
</dbReference>
<evidence type="ECO:0000256" key="3">
    <source>
        <dbReference type="ARBA" id="ARBA00022801"/>
    </source>
</evidence>
<dbReference type="PRINTS" id="PR00134">
    <property type="entry name" value="GLHYDRLASE10"/>
</dbReference>
<reference evidence="12 13" key="2">
    <citation type="submission" date="2012-02" db="EMBL/GenBank/DDBJ databases">
        <title>Improved High-Quality Draft sequence of Eubacterium cellulosolvens 6.</title>
        <authorList>
            <consortium name="US DOE Joint Genome Institute"/>
            <person name="Lucas S."/>
            <person name="Han J."/>
            <person name="Lapidus A."/>
            <person name="Cheng J.-F."/>
            <person name="Goodwin L."/>
            <person name="Pitluck S."/>
            <person name="Peters L."/>
            <person name="Mikhailova N."/>
            <person name="Gu W."/>
            <person name="Detter J.C."/>
            <person name="Han C."/>
            <person name="Tapia R."/>
            <person name="Land M."/>
            <person name="Hauser L."/>
            <person name="Kyrpides N."/>
            <person name="Ivanova N."/>
            <person name="Pagani I."/>
            <person name="Johnson E."/>
            <person name="Mukhopadhyay B."/>
            <person name="Anderson I."/>
            <person name="Woyke T."/>
        </authorList>
    </citation>
    <scope>NUCLEOTIDE SEQUENCE [LARGE SCALE GENOMIC DNA]</scope>
    <source>
        <strain evidence="12 13">6</strain>
    </source>
</reference>
<comment type="similarity">
    <text evidence="1 8">Belongs to the glycosyl hydrolase 10 (cellulase F) family.</text>
</comment>
<keyword evidence="5 8" id="KW-0326">Glycosidase</keyword>
<dbReference type="InterPro" id="IPR003305">
    <property type="entry name" value="CenC_carb-bd"/>
</dbReference>
<dbReference type="SMART" id="SM00633">
    <property type="entry name" value="Glyco_10"/>
    <property type="match status" value="1"/>
</dbReference>
<dbReference type="InterPro" id="IPR008979">
    <property type="entry name" value="Galactose-bd-like_sf"/>
</dbReference>
<dbReference type="PROSITE" id="PS51760">
    <property type="entry name" value="GH10_2"/>
    <property type="match status" value="1"/>
</dbReference>
<dbReference type="Gene3D" id="2.60.120.260">
    <property type="entry name" value="Galactose-binding domain-like"/>
    <property type="match status" value="1"/>
</dbReference>
<dbReference type="Pfam" id="PF02018">
    <property type="entry name" value="CBM_4_9"/>
    <property type="match status" value="1"/>
</dbReference>
<feature type="signal peptide" evidence="10">
    <location>
        <begin position="1"/>
        <end position="26"/>
    </location>
</feature>
<keyword evidence="10" id="KW-0732">Signal</keyword>
<dbReference type="InterPro" id="IPR031158">
    <property type="entry name" value="GH10_AS"/>
</dbReference>
<protein>
    <recommendedName>
        <fullName evidence="8">Beta-xylanase</fullName>
        <ecNumber evidence="8">3.2.1.8</ecNumber>
    </recommendedName>
</protein>
<dbReference type="SUPFAM" id="SSF51445">
    <property type="entry name" value="(Trans)glycosidases"/>
    <property type="match status" value="1"/>
</dbReference>
<dbReference type="Pfam" id="PF00331">
    <property type="entry name" value="Glyco_hydro_10"/>
    <property type="match status" value="1"/>
</dbReference>
<proteinExistence type="inferred from homology"/>
<dbReference type="HOGENOM" id="CLU_435301_0_0_9"/>
<feature type="active site" description="Nucleophile" evidence="7">
    <location>
        <position position="313"/>
    </location>
</feature>
<keyword evidence="13" id="KW-1185">Reference proteome</keyword>
<dbReference type="AlphaFoldDB" id="I5AVN7"/>
<dbReference type="OrthoDB" id="9809277at2"/>
<dbReference type="PANTHER" id="PTHR31490:SF90">
    <property type="entry name" value="ENDO-1,4-BETA-XYLANASE A"/>
    <property type="match status" value="1"/>
</dbReference>
<dbReference type="eggNOG" id="COG3693">
    <property type="taxonomic scope" value="Bacteria"/>
</dbReference>
<dbReference type="eggNOG" id="COG3507">
    <property type="taxonomic scope" value="Bacteria"/>
</dbReference>
<keyword evidence="12" id="KW-0858">Xylan degradation</keyword>
<organism evidence="12 13">
    <name type="scientific">Eubacterium cellulosolvens (strain ATCC 43171 / JCM 9499 / 6)</name>
    <name type="common">Cillobacterium cellulosolvens</name>
    <dbReference type="NCBI Taxonomy" id="633697"/>
    <lineage>
        <taxon>Bacteria</taxon>
        <taxon>Bacillati</taxon>
        <taxon>Bacillota</taxon>
        <taxon>Clostridia</taxon>
        <taxon>Eubacteriales</taxon>
        <taxon>Eubacteriaceae</taxon>
        <taxon>Eubacterium</taxon>
    </lineage>
</organism>
<dbReference type="InterPro" id="IPR017853">
    <property type="entry name" value="GH"/>
</dbReference>
<evidence type="ECO:0000256" key="9">
    <source>
        <dbReference type="SAM" id="MobiDB-lite"/>
    </source>
</evidence>
<evidence type="ECO:0000259" key="11">
    <source>
        <dbReference type="PROSITE" id="PS51760"/>
    </source>
</evidence>
<dbReference type="EC" id="3.2.1.8" evidence="8"/>
<dbReference type="GO" id="GO:0045493">
    <property type="term" value="P:xylan catabolic process"/>
    <property type="evidence" value="ECO:0007669"/>
    <property type="project" value="UniProtKB-KW"/>
</dbReference>
<dbReference type="SUPFAM" id="SSF49785">
    <property type="entry name" value="Galactose-binding domain-like"/>
    <property type="match status" value="1"/>
</dbReference>
<gene>
    <name evidence="12" type="ORF">EubceDRAFT1_2100</name>
</gene>
<evidence type="ECO:0000256" key="4">
    <source>
        <dbReference type="ARBA" id="ARBA00023277"/>
    </source>
</evidence>
<evidence type="ECO:0000256" key="1">
    <source>
        <dbReference type="ARBA" id="ARBA00007495"/>
    </source>
</evidence>
<dbReference type="InterPro" id="IPR001000">
    <property type="entry name" value="GH10_dom"/>
</dbReference>
<evidence type="ECO:0000256" key="5">
    <source>
        <dbReference type="ARBA" id="ARBA00023295"/>
    </source>
</evidence>
<evidence type="ECO:0000313" key="12">
    <source>
        <dbReference type="EMBL" id="EIM57860.1"/>
    </source>
</evidence>
<dbReference type="STRING" id="633697.EubceDRAFT1_2100"/>
<keyword evidence="6 8" id="KW-0624">Polysaccharide degradation</keyword>
<dbReference type="EMBL" id="CM001487">
    <property type="protein sequence ID" value="EIM57860.1"/>
    <property type="molecule type" value="Genomic_DNA"/>
</dbReference>
<keyword evidence="3 8" id="KW-0378">Hydrolase</keyword>
<evidence type="ECO:0000256" key="2">
    <source>
        <dbReference type="ARBA" id="ARBA00022737"/>
    </source>
</evidence>
<dbReference type="Proteomes" id="UP000005753">
    <property type="component" value="Chromosome"/>
</dbReference>
<feature type="chain" id="PRO_5039461784" description="Beta-xylanase" evidence="10">
    <location>
        <begin position="27"/>
        <end position="613"/>
    </location>
</feature>
<keyword evidence="2" id="KW-0677">Repeat</keyword>
<name>I5AVN7_EUBC6</name>
<feature type="compositionally biased region" description="Low complexity" evidence="9">
    <location>
        <begin position="568"/>
        <end position="592"/>
    </location>
</feature>
<reference evidence="12 13" key="1">
    <citation type="submission" date="2010-08" db="EMBL/GenBank/DDBJ databases">
        <authorList>
            <consortium name="US DOE Joint Genome Institute (JGI-PGF)"/>
            <person name="Lucas S."/>
            <person name="Copeland A."/>
            <person name="Lapidus A."/>
            <person name="Cheng J.-F."/>
            <person name="Bruce D."/>
            <person name="Goodwin L."/>
            <person name="Pitluck S."/>
            <person name="Land M.L."/>
            <person name="Hauser L."/>
            <person name="Chang Y.-J."/>
            <person name="Anderson I.J."/>
            <person name="Johnson E."/>
            <person name="Mulhopadhyay B."/>
            <person name="Kyrpides N."/>
            <person name="Woyke T.J."/>
        </authorList>
    </citation>
    <scope>NUCLEOTIDE SEQUENCE [LARGE SCALE GENOMIC DNA]</scope>
    <source>
        <strain evidence="12 13">6</strain>
    </source>
</reference>
<comment type="catalytic activity">
    <reaction evidence="8">
        <text>Endohydrolysis of (1-&gt;4)-beta-D-xylosidic linkages in xylans.</text>
        <dbReference type="EC" id="3.2.1.8"/>
    </reaction>
</comment>
<dbReference type="Gene3D" id="3.20.20.80">
    <property type="entry name" value="Glycosidases"/>
    <property type="match status" value="1"/>
</dbReference>
<dbReference type="InterPro" id="IPR044846">
    <property type="entry name" value="GH10"/>
</dbReference>
<evidence type="ECO:0000256" key="8">
    <source>
        <dbReference type="RuleBase" id="RU361174"/>
    </source>
</evidence>